<dbReference type="InterPro" id="IPR036965">
    <property type="entry name" value="Terpene_synth_N_sf"/>
</dbReference>
<dbReference type="EMBL" id="JAVXUO010002115">
    <property type="protein sequence ID" value="KAK2976114.1"/>
    <property type="molecule type" value="Genomic_DNA"/>
</dbReference>
<comment type="caution">
    <text evidence="1">The sequence shown here is derived from an EMBL/GenBank/DDBJ whole genome shotgun (WGS) entry which is preliminary data.</text>
</comment>
<evidence type="ECO:0000313" key="2">
    <source>
        <dbReference type="Proteomes" id="UP001187471"/>
    </source>
</evidence>
<dbReference type="Proteomes" id="UP001187471">
    <property type="component" value="Unassembled WGS sequence"/>
</dbReference>
<dbReference type="AlphaFoldDB" id="A0AA88QRX2"/>
<proteinExistence type="predicted"/>
<dbReference type="Gene3D" id="1.50.10.130">
    <property type="entry name" value="Terpene synthase, N-terminal domain"/>
    <property type="match status" value="1"/>
</dbReference>
<organism evidence="1 2">
    <name type="scientific">Escallonia rubra</name>
    <dbReference type="NCBI Taxonomy" id="112253"/>
    <lineage>
        <taxon>Eukaryota</taxon>
        <taxon>Viridiplantae</taxon>
        <taxon>Streptophyta</taxon>
        <taxon>Embryophyta</taxon>
        <taxon>Tracheophyta</taxon>
        <taxon>Spermatophyta</taxon>
        <taxon>Magnoliopsida</taxon>
        <taxon>eudicotyledons</taxon>
        <taxon>Gunneridae</taxon>
        <taxon>Pentapetalae</taxon>
        <taxon>asterids</taxon>
        <taxon>campanulids</taxon>
        <taxon>Escalloniales</taxon>
        <taxon>Escalloniaceae</taxon>
        <taxon>Escallonia</taxon>
    </lineage>
</organism>
<accession>A0AA88QRX2</accession>
<keyword evidence="2" id="KW-1185">Reference proteome</keyword>
<evidence type="ECO:0000313" key="1">
    <source>
        <dbReference type="EMBL" id="KAK2976114.1"/>
    </source>
</evidence>
<evidence type="ECO:0008006" key="3">
    <source>
        <dbReference type="Google" id="ProtNLM"/>
    </source>
</evidence>
<dbReference type="SUPFAM" id="SSF48239">
    <property type="entry name" value="Terpenoid cyclases/Protein prenyltransferases"/>
    <property type="match status" value="1"/>
</dbReference>
<protein>
    <recommendedName>
        <fullName evidence="3">Terpene synthase N-terminal domain-containing protein</fullName>
    </recommendedName>
</protein>
<name>A0AA88QRX2_9ASTE</name>
<sequence length="77" mass="8852">MALKLLYTLKELSHQSLLWVGTSSGARISQSVRCTSVTQHSDQAILVDTIERLGVCHHFENEMRRILESIYDKYKTD</sequence>
<dbReference type="GO" id="GO:0010333">
    <property type="term" value="F:terpene synthase activity"/>
    <property type="evidence" value="ECO:0007669"/>
    <property type="project" value="InterPro"/>
</dbReference>
<reference evidence="1" key="1">
    <citation type="submission" date="2022-12" db="EMBL/GenBank/DDBJ databases">
        <title>Draft genome assemblies for two species of Escallonia (Escalloniales).</title>
        <authorList>
            <person name="Chanderbali A."/>
            <person name="Dervinis C."/>
            <person name="Anghel I."/>
            <person name="Soltis D."/>
            <person name="Soltis P."/>
            <person name="Zapata F."/>
        </authorList>
    </citation>
    <scope>NUCLEOTIDE SEQUENCE</scope>
    <source>
        <strain evidence="1">UCBG92.1500</strain>
        <tissue evidence="1">Leaf</tissue>
    </source>
</reference>
<gene>
    <name evidence="1" type="ORF">RJ640_010649</name>
</gene>
<dbReference type="InterPro" id="IPR008930">
    <property type="entry name" value="Terpenoid_cyclase/PrenylTrfase"/>
</dbReference>